<evidence type="ECO:0000256" key="4">
    <source>
        <dbReference type="RuleBase" id="RU003910"/>
    </source>
</evidence>
<dbReference type="EMBL" id="BRYB01000070">
    <property type="protein sequence ID" value="GMI22076.1"/>
    <property type="molecule type" value="Genomic_DNA"/>
</dbReference>
<comment type="caution">
    <text evidence="6">The sequence shown here is derived from an EMBL/GenBank/DDBJ whole genome shotgun (WGS) entry which is preliminary data.</text>
</comment>
<dbReference type="InterPro" id="IPR036870">
    <property type="entry name" value="Ribosomal_bS18_sf"/>
</dbReference>
<dbReference type="PANTHER" id="PTHR13479">
    <property type="entry name" value="30S RIBOSOMAL PROTEIN S18"/>
    <property type="match status" value="1"/>
</dbReference>
<name>A0ABQ6M9G9_9STRA</name>
<organism evidence="6 7">
    <name type="scientific">Tetraparma gracilis</name>
    <dbReference type="NCBI Taxonomy" id="2962635"/>
    <lineage>
        <taxon>Eukaryota</taxon>
        <taxon>Sar</taxon>
        <taxon>Stramenopiles</taxon>
        <taxon>Ochrophyta</taxon>
        <taxon>Bolidophyceae</taxon>
        <taxon>Parmales</taxon>
        <taxon>Triparmaceae</taxon>
        <taxon>Tetraparma</taxon>
    </lineage>
</organism>
<feature type="coiled-coil region" evidence="5">
    <location>
        <begin position="43"/>
        <end position="79"/>
    </location>
</feature>
<keyword evidence="2 4" id="KW-0689">Ribosomal protein</keyword>
<sequence>YLALFSEARAQYWARREEEFAGDVAAIRAFLKRAEEEAQVYEYDQVERGRERVVRDLDEAEASEEIMEAVAAAARAETEKEAREVRLSYLSELKAKWASSLRPVTLEKPSDGSPPPANFFKRASAVADADVDSRTGRRRVTPDDVAPPRNLSRAAARKIDQAELRYTNLPLLREHVSDAGTILPRRITGVSAKDQRKIQRMVKQARNMGLIPHVGGWEVRSA</sequence>
<dbReference type="Gene3D" id="4.10.640.10">
    <property type="entry name" value="Ribosomal protein S18"/>
    <property type="match status" value="1"/>
</dbReference>
<keyword evidence="3 4" id="KW-0687">Ribonucleoprotein</keyword>
<evidence type="ECO:0000313" key="6">
    <source>
        <dbReference type="EMBL" id="GMI22076.1"/>
    </source>
</evidence>
<dbReference type="NCBIfam" id="TIGR00165">
    <property type="entry name" value="S18"/>
    <property type="match status" value="1"/>
</dbReference>
<dbReference type="SUPFAM" id="SSF46911">
    <property type="entry name" value="Ribosomal protein S18"/>
    <property type="match status" value="1"/>
</dbReference>
<dbReference type="InterPro" id="IPR001648">
    <property type="entry name" value="Ribosomal_bS18"/>
</dbReference>
<comment type="similarity">
    <text evidence="1 4">Belongs to the bacterial ribosomal protein bS18 family.</text>
</comment>
<dbReference type="PRINTS" id="PR00974">
    <property type="entry name" value="RIBOSOMALS18"/>
</dbReference>
<evidence type="ECO:0008006" key="8">
    <source>
        <dbReference type="Google" id="ProtNLM"/>
    </source>
</evidence>
<dbReference type="HAMAP" id="MF_00270">
    <property type="entry name" value="Ribosomal_bS18"/>
    <property type="match status" value="1"/>
</dbReference>
<evidence type="ECO:0000256" key="2">
    <source>
        <dbReference type="ARBA" id="ARBA00022980"/>
    </source>
</evidence>
<reference evidence="6 7" key="1">
    <citation type="journal article" date="2023" name="Commun. Biol.">
        <title>Genome analysis of Parmales, the sister group of diatoms, reveals the evolutionary specialization of diatoms from phago-mixotrophs to photoautotrophs.</title>
        <authorList>
            <person name="Ban H."/>
            <person name="Sato S."/>
            <person name="Yoshikawa S."/>
            <person name="Yamada K."/>
            <person name="Nakamura Y."/>
            <person name="Ichinomiya M."/>
            <person name="Sato N."/>
            <person name="Blanc-Mathieu R."/>
            <person name="Endo H."/>
            <person name="Kuwata A."/>
            <person name="Ogata H."/>
        </authorList>
    </citation>
    <scope>NUCLEOTIDE SEQUENCE [LARGE SCALE GENOMIC DNA]</scope>
</reference>
<dbReference type="Proteomes" id="UP001165060">
    <property type="component" value="Unassembled WGS sequence"/>
</dbReference>
<dbReference type="PANTHER" id="PTHR13479:SF40">
    <property type="entry name" value="SMALL RIBOSOMAL SUBUNIT PROTEIN BS18M"/>
    <property type="match status" value="1"/>
</dbReference>
<feature type="non-terminal residue" evidence="6">
    <location>
        <position position="1"/>
    </location>
</feature>
<protein>
    <recommendedName>
        <fullName evidence="8">Ribosomal protein S18</fullName>
    </recommendedName>
</protein>
<evidence type="ECO:0000313" key="7">
    <source>
        <dbReference type="Proteomes" id="UP001165060"/>
    </source>
</evidence>
<accession>A0ABQ6M9G9</accession>
<proteinExistence type="inferred from homology"/>
<keyword evidence="5" id="KW-0175">Coiled coil</keyword>
<evidence type="ECO:0000256" key="3">
    <source>
        <dbReference type="ARBA" id="ARBA00023274"/>
    </source>
</evidence>
<evidence type="ECO:0000256" key="1">
    <source>
        <dbReference type="ARBA" id="ARBA00005589"/>
    </source>
</evidence>
<keyword evidence="7" id="KW-1185">Reference proteome</keyword>
<evidence type="ECO:0000256" key="5">
    <source>
        <dbReference type="SAM" id="Coils"/>
    </source>
</evidence>
<gene>
    <name evidence="6" type="ORF">TeGR_g11035</name>
</gene>
<dbReference type="Pfam" id="PF01084">
    <property type="entry name" value="Ribosomal_S18"/>
    <property type="match status" value="1"/>
</dbReference>